<dbReference type="AlphaFoldDB" id="A0ABD3QAJ6"/>
<evidence type="ECO:0000313" key="3">
    <source>
        <dbReference type="EMBL" id="KAL3796984.1"/>
    </source>
</evidence>
<reference evidence="3 4" key="1">
    <citation type="journal article" date="2020" name="G3 (Bethesda)">
        <title>Improved Reference Genome for Cyclotella cryptica CCMP332, a Model for Cell Wall Morphogenesis, Salinity Adaptation, and Lipid Production in Diatoms (Bacillariophyta).</title>
        <authorList>
            <person name="Roberts W.R."/>
            <person name="Downey K.M."/>
            <person name="Ruck E.C."/>
            <person name="Traller J.C."/>
            <person name="Alverson A.J."/>
        </authorList>
    </citation>
    <scope>NUCLEOTIDE SEQUENCE [LARGE SCALE GENOMIC DNA]</scope>
    <source>
        <strain evidence="3 4">CCMP332</strain>
    </source>
</reference>
<dbReference type="Proteomes" id="UP001516023">
    <property type="component" value="Unassembled WGS sequence"/>
</dbReference>
<keyword evidence="4" id="KW-1185">Reference proteome</keyword>
<dbReference type="EMBL" id="JABMIG020000058">
    <property type="protein sequence ID" value="KAL3796984.1"/>
    <property type="molecule type" value="Genomic_DNA"/>
</dbReference>
<sequence length="540" mass="59789">MVLNNKTPYSSDDEDSRDLDPWEFIESENQVLQSEAETHRNATAENQGDGPSRTQNSIEETGYDGENASSMQKDGNDDDGEEIIAKKNVGASSPVDVNKESSAIKNENSHSNLHAHDEVKENITQLDISDTSNENSPVQESTPLNAGDDTTTTNGRPDSPEQHLPLPLHQTWNFITSSLQEIDRQNQIRQRTQHGVKKINTSVQNLWTNVTTKTQRLATTLQTQCDQADMQARETSLHIQQSLSSTKDNLCRINSEYRIHEKVAAVAAVGGAILMASGNPRAGASSLLVAGGALAAGEVMSATSERGCSTFTRDYGLREDFQLSRNSYAMTFFQYPQIPFIIVHSADIALLLALGALYELSIRLYKHVNERRTAHERKISIHLSTLKYEAARKRALGPSAFVETAKLERAVLATEKELTKVIDEREARTSRTAKRIKTVNLISNVAVLLTYWGVAMLAIDGSRVNDDELHDQETTDEERAAAFWKGFLFPLSYHGLGYKVAQLGIDSERRASCVGALAVVWAARVTMGEIIDCAIQWWGR</sequence>
<keyword evidence="2" id="KW-0812">Transmembrane</keyword>
<feature type="compositionally biased region" description="Polar residues" evidence="1">
    <location>
        <begin position="1"/>
        <end position="10"/>
    </location>
</feature>
<proteinExistence type="predicted"/>
<gene>
    <name evidence="3" type="ORF">HJC23_000737</name>
</gene>
<keyword evidence="2" id="KW-0472">Membrane</keyword>
<feature type="region of interest" description="Disordered" evidence="1">
    <location>
        <begin position="1"/>
        <end position="80"/>
    </location>
</feature>
<evidence type="ECO:0000256" key="1">
    <source>
        <dbReference type="SAM" id="MobiDB-lite"/>
    </source>
</evidence>
<feature type="compositionally biased region" description="Acidic residues" evidence="1">
    <location>
        <begin position="11"/>
        <end position="26"/>
    </location>
</feature>
<accession>A0ABD3QAJ6</accession>
<organism evidence="3 4">
    <name type="scientific">Cyclotella cryptica</name>
    <dbReference type="NCBI Taxonomy" id="29204"/>
    <lineage>
        <taxon>Eukaryota</taxon>
        <taxon>Sar</taxon>
        <taxon>Stramenopiles</taxon>
        <taxon>Ochrophyta</taxon>
        <taxon>Bacillariophyta</taxon>
        <taxon>Coscinodiscophyceae</taxon>
        <taxon>Thalassiosirophycidae</taxon>
        <taxon>Stephanodiscales</taxon>
        <taxon>Stephanodiscaceae</taxon>
        <taxon>Cyclotella</taxon>
    </lineage>
</organism>
<evidence type="ECO:0000313" key="4">
    <source>
        <dbReference type="Proteomes" id="UP001516023"/>
    </source>
</evidence>
<feature type="transmembrane region" description="Helical" evidence="2">
    <location>
        <begin position="338"/>
        <end position="358"/>
    </location>
</feature>
<feature type="compositionally biased region" description="Polar residues" evidence="1">
    <location>
        <begin position="129"/>
        <end position="156"/>
    </location>
</feature>
<feature type="region of interest" description="Disordered" evidence="1">
    <location>
        <begin position="129"/>
        <end position="165"/>
    </location>
</feature>
<comment type="caution">
    <text evidence="3">The sequence shown here is derived from an EMBL/GenBank/DDBJ whole genome shotgun (WGS) entry which is preliminary data.</text>
</comment>
<name>A0ABD3QAJ6_9STRA</name>
<evidence type="ECO:0000256" key="2">
    <source>
        <dbReference type="SAM" id="Phobius"/>
    </source>
</evidence>
<keyword evidence="2" id="KW-1133">Transmembrane helix</keyword>
<protein>
    <submittedName>
        <fullName evidence="3">Uncharacterized protein</fullName>
    </submittedName>
</protein>
<feature type="transmembrane region" description="Helical" evidence="2">
    <location>
        <begin position="438"/>
        <end position="459"/>
    </location>
</feature>